<keyword evidence="2" id="KW-0238">DNA-binding</keyword>
<reference evidence="4 5" key="1">
    <citation type="submission" date="2022-04" db="EMBL/GenBank/DDBJ databases">
        <title>Identification of a novel bacterium isolated from mangrove sediments.</title>
        <authorList>
            <person name="Pan X."/>
        </authorList>
    </citation>
    <scope>NUCLEOTIDE SEQUENCE [LARGE SCALE GENOMIC DNA]</scope>
    <source>
        <strain evidence="4 5">B2638</strain>
    </source>
</reference>
<feature type="region of interest" description="Disordered" evidence="3">
    <location>
        <begin position="449"/>
        <end position="470"/>
    </location>
</feature>
<keyword evidence="4" id="KW-0255">Endonuclease</keyword>
<dbReference type="Gene3D" id="3.90.220.20">
    <property type="entry name" value="DNA methylase specificity domains"/>
    <property type="match status" value="3"/>
</dbReference>
<dbReference type="GO" id="GO:0004519">
    <property type="term" value="F:endonuclease activity"/>
    <property type="evidence" value="ECO:0007669"/>
    <property type="project" value="UniProtKB-KW"/>
</dbReference>
<evidence type="ECO:0000256" key="1">
    <source>
        <dbReference type="ARBA" id="ARBA00022747"/>
    </source>
</evidence>
<evidence type="ECO:0000256" key="2">
    <source>
        <dbReference type="ARBA" id="ARBA00023125"/>
    </source>
</evidence>
<evidence type="ECO:0000313" key="4">
    <source>
        <dbReference type="EMBL" id="MCJ2186664.1"/>
    </source>
</evidence>
<keyword evidence="5" id="KW-1185">Reference proteome</keyword>
<dbReference type="PANTHER" id="PTHR43140">
    <property type="entry name" value="TYPE-1 RESTRICTION ENZYME ECOKI SPECIFICITY PROTEIN"/>
    <property type="match status" value="1"/>
</dbReference>
<keyword evidence="4" id="KW-0540">Nuclease</keyword>
<gene>
    <name evidence="4" type="ORF">MTR66_07550</name>
</gene>
<dbReference type="SUPFAM" id="SSF116734">
    <property type="entry name" value="DNA methylase specificity domain"/>
    <property type="match status" value="2"/>
</dbReference>
<accession>A0ABT0BNP0</accession>
<name>A0ABT0BNP0_9SPHN</name>
<evidence type="ECO:0000313" key="5">
    <source>
        <dbReference type="Proteomes" id="UP001202281"/>
    </source>
</evidence>
<dbReference type="PANTHER" id="PTHR43140:SF1">
    <property type="entry name" value="TYPE I RESTRICTION ENZYME ECOKI SPECIFICITY SUBUNIT"/>
    <property type="match status" value="1"/>
</dbReference>
<comment type="caution">
    <text evidence="4">The sequence shown here is derived from an EMBL/GenBank/DDBJ whole genome shotgun (WGS) entry which is preliminary data.</text>
</comment>
<dbReference type="EMBL" id="JALHLG010000007">
    <property type="protein sequence ID" value="MCJ2186664.1"/>
    <property type="molecule type" value="Genomic_DNA"/>
</dbReference>
<organism evidence="4 5">
    <name type="scientific">Novosphingobium beihaiensis</name>
    <dbReference type="NCBI Taxonomy" id="2930389"/>
    <lineage>
        <taxon>Bacteria</taxon>
        <taxon>Pseudomonadati</taxon>
        <taxon>Pseudomonadota</taxon>
        <taxon>Alphaproteobacteria</taxon>
        <taxon>Sphingomonadales</taxon>
        <taxon>Sphingomonadaceae</taxon>
        <taxon>Novosphingobium</taxon>
    </lineage>
</organism>
<dbReference type="Proteomes" id="UP001202281">
    <property type="component" value="Unassembled WGS sequence"/>
</dbReference>
<keyword evidence="1" id="KW-0680">Restriction system</keyword>
<evidence type="ECO:0000256" key="3">
    <source>
        <dbReference type="SAM" id="MobiDB-lite"/>
    </source>
</evidence>
<dbReference type="CDD" id="cd17260">
    <property type="entry name" value="RMtype1_S_EcoEI-TRD1-CR1_like"/>
    <property type="match status" value="1"/>
</dbReference>
<protein>
    <submittedName>
        <fullName evidence="4">Restriction endonuclease subunit S</fullName>
    </submittedName>
</protein>
<dbReference type="InterPro" id="IPR051212">
    <property type="entry name" value="Type-I_RE_S_subunit"/>
</dbReference>
<proteinExistence type="predicted"/>
<dbReference type="InterPro" id="IPR044946">
    <property type="entry name" value="Restrct_endonuc_typeI_TRD_sf"/>
</dbReference>
<sequence>MIEGLQPYPEVAVRTADWLPALPRHWELHRAKTSFREVDERSVNGDEELLSVSHKTGVTPRSQKNVTMFMAESYEGHKTCQPGDIVVNTLWAWMAALGTSKHVGIVSPAYGVYRQRAAMFDPLYLDYLLRTETYRGEYLRSSRGITTSRLRLYPPDFLNIPFIQPPLDEQRLIVRFLDWHSAMTAKLIRAKRRLIALLNEQKQSIIHRAVTRGLDPAAKLKPSGVDWLGDVPEHWEVKRLKFACQVNPRTSAPSADIHVTFLPMENVGTTGQVDYSNQRPTADVSTGYTPFQQGDVILAKITPCFENGKGALLSDMPTAIGYGSTEFIVLRPMPGLLADYAYLLTVDPAFRLRGTEAMTGSAGQQRVSPDFVANWVIGVPPEAEQSAICAHVRDHTAEFDAAIRKVQSEIKFIQEFRIRLIADVVTGQLDVRDVAASLPEVAEAEIADDLTDGGELDDDAEDFIDEEEAA</sequence>
<dbReference type="RefSeq" id="WP_243919341.1">
    <property type="nucleotide sequence ID" value="NZ_JALHLG010000007.1"/>
</dbReference>
<keyword evidence="4" id="KW-0378">Hydrolase</keyword>